<feature type="transmembrane region" description="Helical" evidence="6">
    <location>
        <begin position="405"/>
        <end position="424"/>
    </location>
</feature>
<feature type="transmembrane region" description="Helical" evidence="6">
    <location>
        <begin position="156"/>
        <end position="179"/>
    </location>
</feature>
<keyword evidence="10" id="KW-1185">Reference proteome</keyword>
<feature type="transmembrane region" description="Helical" evidence="6">
    <location>
        <begin position="251"/>
        <end position="283"/>
    </location>
</feature>
<evidence type="ECO:0000259" key="8">
    <source>
        <dbReference type="PROSITE" id="PS50850"/>
    </source>
</evidence>
<evidence type="ECO:0000313" key="9">
    <source>
        <dbReference type="EMBL" id="PFH46778.1"/>
    </source>
</evidence>
<dbReference type="Proteomes" id="UP000242287">
    <property type="component" value="Unassembled WGS sequence"/>
</dbReference>
<feature type="transmembrane region" description="Helical" evidence="6">
    <location>
        <begin position="99"/>
        <end position="116"/>
    </location>
</feature>
<gene>
    <name evidence="9" type="ORF">AMATHDRAFT_153861</name>
</gene>
<comment type="subcellular location">
    <subcellularLocation>
        <location evidence="1">Membrane</location>
        <topology evidence="1">Multi-pass membrane protein</topology>
    </subcellularLocation>
</comment>
<dbReference type="InterPro" id="IPR001958">
    <property type="entry name" value="Tet-R_TetA/multi-R_MdtG-like"/>
</dbReference>
<keyword evidence="2" id="KW-0813">Transport</keyword>
<feature type="transmembrane region" description="Helical" evidence="6">
    <location>
        <begin position="65"/>
        <end position="87"/>
    </location>
</feature>
<evidence type="ECO:0000256" key="2">
    <source>
        <dbReference type="ARBA" id="ARBA00022448"/>
    </source>
</evidence>
<dbReference type="PROSITE" id="PS50850">
    <property type="entry name" value="MFS"/>
    <property type="match status" value="1"/>
</dbReference>
<evidence type="ECO:0000256" key="1">
    <source>
        <dbReference type="ARBA" id="ARBA00004141"/>
    </source>
</evidence>
<feature type="transmembrane region" description="Helical" evidence="6">
    <location>
        <begin position="199"/>
        <end position="221"/>
    </location>
</feature>
<evidence type="ECO:0000256" key="7">
    <source>
        <dbReference type="SAM" id="SignalP"/>
    </source>
</evidence>
<feature type="chain" id="PRO_5012834881" description="Major facilitator superfamily (MFS) profile domain-containing protein" evidence="7">
    <location>
        <begin position="42"/>
        <end position="461"/>
    </location>
</feature>
<dbReference type="EMBL" id="KZ302160">
    <property type="protein sequence ID" value="PFH46778.1"/>
    <property type="molecule type" value="Genomic_DNA"/>
</dbReference>
<evidence type="ECO:0000313" key="10">
    <source>
        <dbReference type="Proteomes" id="UP000242287"/>
    </source>
</evidence>
<proteinExistence type="predicted"/>
<feature type="transmembrane region" description="Helical" evidence="6">
    <location>
        <begin position="295"/>
        <end position="316"/>
    </location>
</feature>
<evidence type="ECO:0000256" key="4">
    <source>
        <dbReference type="ARBA" id="ARBA00022989"/>
    </source>
</evidence>
<feature type="signal peptide" evidence="7">
    <location>
        <begin position="1"/>
        <end position="41"/>
    </location>
</feature>
<feature type="transmembrane region" description="Helical" evidence="6">
    <location>
        <begin position="328"/>
        <end position="346"/>
    </location>
</feature>
<name>A0A2A9N9Q2_9AGAR</name>
<keyword evidence="4 6" id="KW-1133">Transmembrane helix</keyword>
<dbReference type="GO" id="GO:0022857">
    <property type="term" value="F:transmembrane transporter activity"/>
    <property type="evidence" value="ECO:0007669"/>
    <property type="project" value="InterPro"/>
</dbReference>
<dbReference type="GO" id="GO:0016020">
    <property type="term" value="C:membrane"/>
    <property type="evidence" value="ECO:0007669"/>
    <property type="project" value="UniProtKB-SubCell"/>
</dbReference>
<evidence type="ECO:0000256" key="5">
    <source>
        <dbReference type="ARBA" id="ARBA00023136"/>
    </source>
</evidence>
<evidence type="ECO:0000256" key="3">
    <source>
        <dbReference type="ARBA" id="ARBA00022692"/>
    </source>
</evidence>
<keyword evidence="7" id="KW-0732">Signal</keyword>
<dbReference type="CDD" id="cd17330">
    <property type="entry name" value="MFS_SLC46_TetA_like"/>
    <property type="match status" value="1"/>
</dbReference>
<dbReference type="InterPro" id="IPR020846">
    <property type="entry name" value="MFS_dom"/>
</dbReference>
<feature type="domain" description="Major facilitator superfamily (MFS) profile" evidence="8">
    <location>
        <begin position="26"/>
        <end position="457"/>
    </location>
</feature>
<accession>A0A2A9N9Q2</accession>
<dbReference type="Pfam" id="PF07690">
    <property type="entry name" value="MFS_1"/>
    <property type="match status" value="1"/>
</dbReference>
<dbReference type="Gene3D" id="1.20.1250.20">
    <property type="entry name" value="MFS general substrate transporter like domains"/>
    <property type="match status" value="1"/>
</dbReference>
<keyword evidence="5 6" id="KW-0472">Membrane</keyword>
<dbReference type="OrthoDB" id="419616at2759"/>
<dbReference type="AlphaFoldDB" id="A0A2A9N9Q2"/>
<dbReference type="InterPro" id="IPR036259">
    <property type="entry name" value="MFS_trans_sf"/>
</dbReference>
<reference evidence="9 10" key="1">
    <citation type="submission" date="2014-02" db="EMBL/GenBank/DDBJ databases">
        <title>Transposable element dynamics among asymbiotic and ectomycorrhizal Amanita fungi.</title>
        <authorList>
            <consortium name="DOE Joint Genome Institute"/>
            <person name="Hess J."/>
            <person name="Skrede I."/>
            <person name="Wolfe B."/>
            <person name="LaButti K."/>
            <person name="Ohm R.A."/>
            <person name="Grigoriev I.V."/>
            <person name="Pringle A."/>
        </authorList>
    </citation>
    <scope>NUCLEOTIDE SEQUENCE [LARGE SCALE GENOMIC DNA]</scope>
    <source>
        <strain evidence="9 10">SKay4041</strain>
    </source>
</reference>
<dbReference type="PRINTS" id="PR01035">
    <property type="entry name" value="TCRTETA"/>
</dbReference>
<dbReference type="SUPFAM" id="SSF103473">
    <property type="entry name" value="MFS general substrate transporter"/>
    <property type="match status" value="1"/>
</dbReference>
<dbReference type="InterPro" id="IPR011701">
    <property type="entry name" value="MFS"/>
</dbReference>
<feature type="transmembrane region" description="Helical" evidence="6">
    <location>
        <begin position="358"/>
        <end position="384"/>
    </location>
</feature>
<evidence type="ECO:0000256" key="6">
    <source>
        <dbReference type="SAM" id="Phobius"/>
    </source>
</evidence>
<keyword evidence="3 6" id="KW-0812">Transmembrane</keyword>
<dbReference type="PANTHER" id="PTHR23504:SF15">
    <property type="entry name" value="MAJOR FACILITATOR SUPERFAMILY (MFS) PROFILE DOMAIN-CONTAINING PROTEIN"/>
    <property type="match status" value="1"/>
</dbReference>
<protein>
    <recommendedName>
        <fullName evidence="8">Major facilitator superfamily (MFS) profile domain-containing protein</fullName>
    </recommendedName>
</protein>
<sequence>MTITEETTLLSRTRNKKKRTPLPKFQLALLLILHFCEPITSQSIYPYINQLISELDITGGDERKVGYYAGLIESLFFATEAMTVFFWSSASDHVGRKPILLLGLIGNGLSMLFFGLSRTFWMLVLSRCLCGLLNGNIGVMKCVIGEITDSTNRAEGLAFLPVIWALGTTVGPLVGGSLSRPQERFPKVFGNRFWKEYPYFLPCVATASFVLVMSIVTMVFLKETNPKQPVQKSSSTLEISKSSDPVPIRELLVYPVLISVSNYAAIAFLEINLVALIPLFMAIPQSIGGMGASPAVIGIVLGSYGAFLGISQILFFAKIVRRFGERSMFITAMSMYPIIFVLFPTLSMISKNHGPTWLVWTLLIIMHLLMGIMDMGFGCILIYVTAASPNKRSLGATNGLSQTTVSIARAVGPAMATSLLSLSIEKDLLGGYAVYAILFVCSCLALPLATRLPRKVWEEKE</sequence>
<dbReference type="PANTHER" id="PTHR23504">
    <property type="entry name" value="MAJOR FACILITATOR SUPERFAMILY DOMAIN-CONTAINING PROTEIN 10"/>
    <property type="match status" value="1"/>
</dbReference>
<organism evidence="9 10">
    <name type="scientific">Amanita thiersii Skay4041</name>
    <dbReference type="NCBI Taxonomy" id="703135"/>
    <lineage>
        <taxon>Eukaryota</taxon>
        <taxon>Fungi</taxon>
        <taxon>Dikarya</taxon>
        <taxon>Basidiomycota</taxon>
        <taxon>Agaricomycotina</taxon>
        <taxon>Agaricomycetes</taxon>
        <taxon>Agaricomycetidae</taxon>
        <taxon>Agaricales</taxon>
        <taxon>Pluteineae</taxon>
        <taxon>Amanitaceae</taxon>
        <taxon>Amanita</taxon>
    </lineage>
</organism>
<feature type="transmembrane region" description="Helical" evidence="6">
    <location>
        <begin position="430"/>
        <end position="450"/>
    </location>
</feature>